<name>U1RUP5_9ACTO</name>
<accession>U1RUP5</accession>
<dbReference type="HOGENOM" id="CLU_186557_0_0_11"/>
<comment type="caution">
    <text evidence="2">The sequence shown here is derived from an EMBL/GenBank/DDBJ whole genome shotgun (WGS) entry which is preliminary data.</text>
</comment>
<dbReference type="AlphaFoldDB" id="U1RUP5"/>
<organism evidence="2 3">
    <name type="scientific">Actinomyces johnsonii F0542</name>
    <dbReference type="NCBI Taxonomy" id="1321818"/>
    <lineage>
        <taxon>Bacteria</taxon>
        <taxon>Bacillati</taxon>
        <taxon>Actinomycetota</taxon>
        <taxon>Actinomycetes</taxon>
        <taxon>Actinomycetales</taxon>
        <taxon>Actinomycetaceae</taxon>
        <taxon>Actinomyces</taxon>
    </lineage>
</organism>
<gene>
    <name evidence="2" type="ORF">HMPREF1979_01841</name>
</gene>
<feature type="region of interest" description="Disordered" evidence="1">
    <location>
        <begin position="68"/>
        <end position="92"/>
    </location>
</feature>
<evidence type="ECO:0000256" key="1">
    <source>
        <dbReference type="SAM" id="MobiDB-lite"/>
    </source>
</evidence>
<proteinExistence type="predicted"/>
<keyword evidence="3" id="KW-1185">Reference proteome</keyword>
<dbReference type="Proteomes" id="UP000016536">
    <property type="component" value="Unassembled WGS sequence"/>
</dbReference>
<sequence length="92" mass="9680">MGGLTPTASSAPGNRADVLVLFITDQPGFAPVRKRSDPTLVPSRESGSCKGCEPFTVVSRLRPGEGRALHEASDLRGRDGGLSRSATIRDSE</sequence>
<protein>
    <submittedName>
        <fullName evidence="2">Uncharacterized protein</fullName>
    </submittedName>
</protein>
<dbReference type="EMBL" id="AWSE01000099">
    <property type="protein sequence ID" value="ERH23353.1"/>
    <property type="molecule type" value="Genomic_DNA"/>
</dbReference>
<evidence type="ECO:0000313" key="3">
    <source>
        <dbReference type="Proteomes" id="UP000016536"/>
    </source>
</evidence>
<reference evidence="2 3" key="1">
    <citation type="submission" date="2013-08" db="EMBL/GenBank/DDBJ databases">
        <authorList>
            <person name="Weinstock G."/>
            <person name="Sodergren E."/>
            <person name="Wylie T."/>
            <person name="Fulton L."/>
            <person name="Fulton R."/>
            <person name="Fronick C."/>
            <person name="O'Laughlin M."/>
            <person name="Godfrey J."/>
            <person name="Miner T."/>
            <person name="Herter B."/>
            <person name="Appelbaum E."/>
            <person name="Cordes M."/>
            <person name="Lek S."/>
            <person name="Wollam A."/>
            <person name="Pepin K.H."/>
            <person name="Palsikar V.B."/>
            <person name="Mitreva M."/>
            <person name="Wilson R.K."/>
        </authorList>
    </citation>
    <scope>NUCLEOTIDE SEQUENCE [LARGE SCALE GENOMIC DNA]</scope>
    <source>
        <strain evidence="2 3">F0542</strain>
    </source>
</reference>
<evidence type="ECO:0000313" key="2">
    <source>
        <dbReference type="EMBL" id="ERH23353.1"/>
    </source>
</evidence>